<dbReference type="HOGENOM" id="CLU_1044379_0_0_0"/>
<dbReference type="InParanoid" id="C1F1Q6"/>
<organism evidence="1 2">
    <name type="scientific">Acidobacterium capsulatum (strain ATCC 51196 / DSM 11244 / BCRC 80197 / JCM 7670 / NBRC 15755 / NCIMB 13165 / 161)</name>
    <dbReference type="NCBI Taxonomy" id="240015"/>
    <lineage>
        <taxon>Bacteria</taxon>
        <taxon>Pseudomonadati</taxon>
        <taxon>Acidobacteriota</taxon>
        <taxon>Terriglobia</taxon>
        <taxon>Terriglobales</taxon>
        <taxon>Acidobacteriaceae</taxon>
        <taxon>Acidobacterium</taxon>
    </lineage>
</organism>
<name>C1F1Q6_ACIC5</name>
<gene>
    <name evidence="1" type="ordered locus">ACP_0664</name>
</gene>
<dbReference type="AlphaFoldDB" id="C1F1Q6"/>
<accession>C1F1Q6</accession>
<keyword evidence="2" id="KW-1185">Reference proteome</keyword>
<sequence>MRPCKSLFSNSSLSPRSAMKWDFRHHLLAQIEMLRGDISHEELSSRLGDVTERCLARYIAGKTFLNDDDIRAVAKALGVDAQILARAWAASLGLRAPDRDAVSWMARKVYGQWQQFSPGANRGVPSNPSPMAVIRARYADRLPVTPPPLWLGANADNRRRRDTPENRARFVRAYEMLVDSVHGGMSARDIGAMRGISGERARQLMVAAAYAWARSERINLSGKLVPFKKDARAVKNLYAGLRFFGQQQFHELTAKDATRGRPPRRR</sequence>
<proteinExistence type="predicted"/>
<protein>
    <submittedName>
        <fullName evidence="1">Uncharacterized protein</fullName>
    </submittedName>
</protein>
<dbReference type="Proteomes" id="UP000002207">
    <property type="component" value="Chromosome"/>
</dbReference>
<dbReference type="InterPro" id="IPR001387">
    <property type="entry name" value="Cro/C1-type_HTH"/>
</dbReference>
<dbReference type="EMBL" id="CP001472">
    <property type="protein sequence ID" value="ACO32500.1"/>
    <property type="molecule type" value="Genomic_DNA"/>
</dbReference>
<dbReference type="STRING" id="240015.ACP_0664"/>
<dbReference type="KEGG" id="aca:ACP_0664"/>
<evidence type="ECO:0000313" key="2">
    <source>
        <dbReference type="Proteomes" id="UP000002207"/>
    </source>
</evidence>
<evidence type="ECO:0000313" key="1">
    <source>
        <dbReference type="EMBL" id="ACO32500.1"/>
    </source>
</evidence>
<dbReference type="CDD" id="cd00093">
    <property type="entry name" value="HTH_XRE"/>
    <property type="match status" value="1"/>
</dbReference>
<reference evidence="1 2" key="1">
    <citation type="journal article" date="2009" name="Appl. Environ. Microbiol.">
        <title>Three genomes from the phylum Acidobacteria provide insight into the lifestyles of these microorganisms in soils.</title>
        <authorList>
            <person name="Ward N.L."/>
            <person name="Challacombe J.F."/>
            <person name="Janssen P.H."/>
            <person name="Henrissat B."/>
            <person name="Coutinho P.M."/>
            <person name="Wu M."/>
            <person name="Xie G."/>
            <person name="Haft D.H."/>
            <person name="Sait M."/>
            <person name="Badger J."/>
            <person name="Barabote R.D."/>
            <person name="Bradley B."/>
            <person name="Brettin T.S."/>
            <person name="Brinkac L.M."/>
            <person name="Bruce D."/>
            <person name="Creasy T."/>
            <person name="Daugherty S.C."/>
            <person name="Davidsen T.M."/>
            <person name="DeBoy R.T."/>
            <person name="Detter J.C."/>
            <person name="Dodson R.J."/>
            <person name="Durkin A.S."/>
            <person name="Ganapathy A."/>
            <person name="Gwinn-Giglio M."/>
            <person name="Han C.S."/>
            <person name="Khouri H."/>
            <person name="Kiss H."/>
            <person name="Kothari S.P."/>
            <person name="Madupu R."/>
            <person name="Nelson K.E."/>
            <person name="Nelson W.C."/>
            <person name="Paulsen I."/>
            <person name="Penn K."/>
            <person name="Ren Q."/>
            <person name="Rosovitz M.J."/>
            <person name="Selengut J.D."/>
            <person name="Shrivastava S."/>
            <person name="Sullivan S.A."/>
            <person name="Tapia R."/>
            <person name="Thompson L.S."/>
            <person name="Watkins K.L."/>
            <person name="Yang Q."/>
            <person name="Yu C."/>
            <person name="Zafar N."/>
            <person name="Zhou L."/>
            <person name="Kuske C.R."/>
        </authorList>
    </citation>
    <scope>NUCLEOTIDE SEQUENCE [LARGE SCALE GENOMIC DNA]</scope>
    <source>
        <strain evidence="2">ATCC 51196 / DSM 11244 / BCRC 80197 / JCM 7670 / NBRC 15755 / NCIMB 13165 / 161</strain>
    </source>
</reference>